<proteinExistence type="predicted"/>
<dbReference type="Pfam" id="PF04193">
    <property type="entry name" value="PQ-loop"/>
    <property type="match status" value="1"/>
</dbReference>
<dbReference type="InterPro" id="IPR006603">
    <property type="entry name" value="PQ-loop_rpt"/>
</dbReference>
<feature type="transmembrane region" description="Helical" evidence="5">
    <location>
        <begin position="117"/>
        <end position="137"/>
    </location>
</feature>
<accession>A0A8H7WGG5</accession>
<evidence type="ECO:0000256" key="4">
    <source>
        <dbReference type="ARBA" id="ARBA00023136"/>
    </source>
</evidence>
<dbReference type="AlphaFoldDB" id="A0A8H7WGG5"/>
<dbReference type="Proteomes" id="UP000664132">
    <property type="component" value="Unassembled WGS sequence"/>
</dbReference>
<dbReference type="OrthoDB" id="5139341at2759"/>
<protein>
    <submittedName>
        <fullName evidence="6">Uncharacterized protein</fullName>
    </submittedName>
</protein>
<dbReference type="GO" id="GO:0016020">
    <property type="term" value="C:membrane"/>
    <property type="evidence" value="ECO:0007669"/>
    <property type="project" value="UniProtKB-SubCell"/>
</dbReference>
<dbReference type="Gene3D" id="1.20.1280.290">
    <property type="match status" value="1"/>
</dbReference>
<feature type="transmembrane region" description="Helical" evidence="5">
    <location>
        <begin position="195"/>
        <end position="213"/>
    </location>
</feature>
<evidence type="ECO:0000313" key="7">
    <source>
        <dbReference type="Proteomes" id="UP000664132"/>
    </source>
</evidence>
<feature type="transmembrane region" description="Helical" evidence="5">
    <location>
        <begin position="149"/>
        <end position="175"/>
    </location>
</feature>
<keyword evidence="2 5" id="KW-0812">Transmembrane</keyword>
<feature type="transmembrane region" description="Helical" evidence="5">
    <location>
        <begin position="12"/>
        <end position="30"/>
    </location>
</feature>
<evidence type="ECO:0000313" key="6">
    <source>
        <dbReference type="EMBL" id="KAG4424354.1"/>
    </source>
</evidence>
<gene>
    <name evidence="6" type="ORF">IFR04_002595</name>
</gene>
<evidence type="ECO:0000256" key="1">
    <source>
        <dbReference type="ARBA" id="ARBA00004141"/>
    </source>
</evidence>
<keyword evidence="7" id="KW-1185">Reference proteome</keyword>
<evidence type="ECO:0000256" key="5">
    <source>
        <dbReference type="SAM" id="Phobius"/>
    </source>
</evidence>
<feature type="transmembrane region" description="Helical" evidence="5">
    <location>
        <begin position="233"/>
        <end position="257"/>
    </location>
</feature>
<sequence>MAISPVPNWLRIILILLSFASFLPQLRLLWQRRDSSGISLYYVLFNLISATEEFTLSFFWVVNSFEPSDVFVNKPPNAGDWLNFVQFSLVWVLWLAIFIACLTYPSDNDRPGQRYKVIAIYVSYLLISIIPLLIDALNVNGREDEYRSWAGAVFSFVHSQFAIPIITILCIAAFFAQAKTIRARDNPGALSKTGLAVQAVVFAFIAIAWIGRLGFPWDKVDEFGPSLGLLTYWYQWVGWVTVDSAIFAVAQGVLFWLTSRHQRGVGADAVGGETEPLLRG</sequence>
<evidence type="ECO:0000256" key="2">
    <source>
        <dbReference type="ARBA" id="ARBA00022692"/>
    </source>
</evidence>
<reference evidence="6" key="1">
    <citation type="submission" date="2021-02" db="EMBL/GenBank/DDBJ databases">
        <title>Genome sequence Cadophora malorum strain M34.</title>
        <authorList>
            <person name="Stefanovic E."/>
            <person name="Vu D."/>
            <person name="Scully C."/>
            <person name="Dijksterhuis J."/>
            <person name="Roader J."/>
            <person name="Houbraken J."/>
        </authorList>
    </citation>
    <scope>NUCLEOTIDE SEQUENCE</scope>
    <source>
        <strain evidence="6">M34</strain>
    </source>
</reference>
<feature type="transmembrane region" description="Helical" evidence="5">
    <location>
        <begin position="81"/>
        <end position="105"/>
    </location>
</feature>
<name>A0A8H7WGG5_9HELO</name>
<dbReference type="EMBL" id="JAFJYH010000022">
    <property type="protein sequence ID" value="KAG4424354.1"/>
    <property type="molecule type" value="Genomic_DNA"/>
</dbReference>
<evidence type="ECO:0000256" key="3">
    <source>
        <dbReference type="ARBA" id="ARBA00022989"/>
    </source>
</evidence>
<keyword evidence="4 5" id="KW-0472">Membrane</keyword>
<keyword evidence="3 5" id="KW-1133">Transmembrane helix</keyword>
<organism evidence="6 7">
    <name type="scientific">Cadophora malorum</name>
    <dbReference type="NCBI Taxonomy" id="108018"/>
    <lineage>
        <taxon>Eukaryota</taxon>
        <taxon>Fungi</taxon>
        <taxon>Dikarya</taxon>
        <taxon>Ascomycota</taxon>
        <taxon>Pezizomycotina</taxon>
        <taxon>Leotiomycetes</taxon>
        <taxon>Helotiales</taxon>
        <taxon>Ploettnerulaceae</taxon>
        <taxon>Cadophora</taxon>
    </lineage>
</organism>
<feature type="transmembrane region" description="Helical" evidence="5">
    <location>
        <begin position="42"/>
        <end position="61"/>
    </location>
</feature>
<comment type="caution">
    <text evidence="6">The sequence shown here is derived from an EMBL/GenBank/DDBJ whole genome shotgun (WGS) entry which is preliminary data.</text>
</comment>
<comment type="subcellular location">
    <subcellularLocation>
        <location evidence="1">Membrane</location>
        <topology evidence="1">Multi-pass membrane protein</topology>
    </subcellularLocation>
</comment>